<keyword evidence="3" id="KW-1185">Reference proteome</keyword>
<dbReference type="Proteomes" id="UP001595729">
    <property type="component" value="Unassembled WGS sequence"/>
</dbReference>
<sequence length="129" mass="13543">MNTLACSLFSVALCGSLVPAVAAGDQPSVQAQYEADRQACLLRSDPVARQDCLREAGAVRQEALRGQRAPTTDAATLARNALVRCQVHPAGTERELCERMASGEGRVQGDVASGGVLRELSVTVPGLRP</sequence>
<gene>
    <name evidence="2" type="ORF">ACFOPI_15610</name>
</gene>
<evidence type="ECO:0008006" key="4">
    <source>
        <dbReference type="Google" id="ProtNLM"/>
    </source>
</evidence>
<reference evidence="3" key="1">
    <citation type="journal article" date="2019" name="Int. J. Syst. Evol. Microbiol.">
        <title>The Global Catalogue of Microorganisms (GCM) 10K type strain sequencing project: providing services to taxonomists for standard genome sequencing and annotation.</title>
        <authorList>
            <consortium name="The Broad Institute Genomics Platform"/>
            <consortium name="The Broad Institute Genome Sequencing Center for Infectious Disease"/>
            <person name="Wu L."/>
            <person name="Ma J."/>
        </authorList>
    </citation>
    <scope>NUCLEOTIDE SEQUENCE [LARGE SCALE GENOMIC DNA]</scope>
    <source>
        <strain evidence="3">KCTC 42501</strain>
    </source>
</reference>
<protein>
    <recommendedName>
        <fullName evidence="4">Secreted protein</fullName>
    </recommendedName>
</protein>
<dbReference type="RefSeq" id="WP_382175602.1">
    <property type="nucleotide sequence ID" value="NZ_JBHRXX010000007.1"/>
</dbReference>
<dbReference type="EMBL" id="JBHRXX010000007">
    <property type="protein sequence ID" value="MFC3685031.1"/>
    <property type="molecule type" value="Genomic_DNA"/>
</dbReference>
<evidence type="ECO:0000313" key="2">
    <source>
        <dbReference type="EMBL" id="MFC3685031.1"/>
    </source>
</evidence>
<accession>A0ABV7W5E1</accession>
<feature type="chain" id="PRO_5045691478" description="Secreted protein" evidence="1">
    <location>
        <begin position="23"/>
        <end position="129"/>
    </location>
</feature>
<proteinExistence type="predicted"/>
<comment type="caution">
    <text evidence="2">The sequence shown here is derived from an EMBL/GenBank/DDBJ whole genome shotgun (WGS) entry which is preliminary data.</text>
</comment>
<name>A0ABV7W5E1_9BURK</name>
<organism evidence="2 3">
    <name type="scientific">Hydrogenophaga luteola</name>
    <dbReference type="NCBI Taxonomy" id="1591122"/>
    <lineage>
        <taxon>Bacteria</taxon>
        <taxon>Pseudomonadati</taxon>
        <taxon>Pseudomonadota</taxon>
        <taxon>Betaproteobacteria</taxon>
        <taxon>Burkholderiales</taxon>
        <taxon>Comamonadaceae</taxon>
        <taxon>Hydrogenophaga</taxon>
    </lineage>
</organism>
<evidence type="ECO:0000256" key="1">
    <source>
        <dbReference type="SAM" id="SignalP"/>
    </source>
</evidence>
<feature type="signal peptide" evidence="1">
    <location>
        <begin position="1"/>
        <end position="22"/>
    </location>
</feature>
<keyword evidence="1" id="KW-0732">Signal</keyword>
<evidence type="ECO:0000313" key="3">
    <source>
        <dbReference type="Proteomes" id="UP001595729"/>
    </source>
</evidence>